<evidence type="ECO:0000313" key="2">
    <source>
        <dbReference type="Proteomes" id="UP000215914"/>
    </source>
</evidence>
<reference evidence="1" key="2">
    <citation type="submission" date="2020-06" db="EMBL/GenBank/DDBJ databases">
        <title>Helianthus annuus Genome sequencing and assembly Release 2.</title>
        <authorList>
            <person name="Gouzy J."/>
            <person name="Langlade N."/>
            <person name="Munos S."/>
        </authorList>
    </citation>
    <scope>NUCLEOTIDE SEQUENCE</scope>
    <source>
        <tissue evidence="1">Leaves</tissue>
    </source>
</reference>
<evidence type="ECO:0000313" key="1">
    <source>
        <dbReference type="EMBL" id="KAF5810325.1"/>
    </source>
</evidence>
<comment type="caution">
    <text evidence="1">The sequence shown here is derived from an EMBL/GenBank/DDBJ whole genome shotgun (WGS) entry which is preliminary data.</text>
</comment>
<dbReference type="EMBL" id="MNCJ02000319">
    <property type="protein sequence ID" value="KAF5810325.1"/>
    <property type="molecule type" value="Genomic_DNA"/>
</dbReference>
<sequence>MPSIGVNLTGKSTKDVDSRTIFVSNVHFVVTKDSLSQHFNKFRDVFILTGAALGLEVPYHRRETWECAIENTQGKRSISFKFVSINPRNEISYAHISFGAIELLPFVFVLLFILNLWLTTWFGGCLLCRNCALFLSIHSKTLYIDQ</sequence>
<proteinExistence type="predicted"/>
<dbReference type="AlphaFoldDB" id="A0A9K3J9L1"/>
<keyword evidence="2" id="KW-1185">Reference proteome</keyword>
<protein>
    <submittedName>
        <fullName evidence="1">Nucleotide-binding alpha-beta plait domain superfamily, RNA-binding domain superfamily</fullName>
    </submittedName>
</protein>
<accession>A0A9K3J9L1</accession>
<dbReference type="InterPro" id="IPR012677">
    <property type="entry name" value="Nucleotide-bd_a/b_plait_sf"/>
</dbReference>
<dbReference type="Gramene" id="mRNA:HanXRQr2_Chr04g0168071">
    <property type="protein sequence ID" value="mRNA:HanXRQr2_Chr04g0168071"/>
    <property type="gene ID" value="HanXRQr2_Chr04g0168071"/>
</dbReference>
<name>A0A9K3J9L1_HELAN</name>
<dbReference type="Gene3D" id="3.30.70.330">
    <property type="match status" value="1"/>
</dbReference>
<dbReference type="GO" id="GO:0003676">
    <property type="term" value="F:nucleic acid binding"/>
    <property type="evidence" value="ECO:0007669"/>
    <property type="project" value="InterPro"/>
</dbReference>
<reference evidence="1" key="1">
    <citation type="journal article" date="2017" name="Nature">
        <title>The sunflower genome provides insights into oil metabolism, flowering and Asterid evolution.</title>
        <authorList>
            <person name="Badouin H."/>
            <person name="Gouzy J."/>
            <person name="Grassa C.J."/>
            <person name="Murat F."/>
            <person name="Staton S.E."/>
            <person name="Cottret L."/>
            <person name="Lelandais-Briere C."/>
            <person name="Owens G.L."/>
            <person name="Carrere S."/>
            <person name="Mayjonade B."/>
            <person name="Legrand L."/>
            <person name="Gill N."/>
            <person name="Kane N.C."/>
            <person name="Bowers J.E."/>
            <person name="Hubner S."/>
            <person name="Bellec A."/>
            <person name="Berard A."/>
            <person name="Berges H."/>
            <person name="Blanchet N."/>
            <person name="Boniface M.C."/>
            <person name="Brunel D."/>
            <person name="Catrice O."/>
            <person name="Chaidir N."/>
            <person name="Claudel C."/>
            <person name="Donnadieu C."/>
            <person name="Faraut T."/>
            <person name="Fievet G."/>
            <person name="Helmstetter N."/>
            <person name="King M."/>
            <person name="Knapp S.J."/>
            <person name="Lai Z."/>
            <person name="Le Paslier M.C."/>
            <person name="Lippi Y."/>
            <person name="Lorenzon L."/>
            <person name="Mandel J.R."/>
            <person name="Marage G."/>
            <person name="Marchand G."/>
            <person name="Marquand E."/>
            <person name="Bret-Mestries E."/>
            <person name="Morien E."/>
            <person name="Nambeesan S."/>
            <person name="Nguyen T."/>
            <person name="Pegot-Espagnet P."/>
            <person name="Pouilly N."/>
            <person name="Raftis F."/>
            <person name="Sallet E."/>
            <person name="Schiex T."/>
            <person name="Thomas J."/>
            <person name="Vandecasteele C."/>
            <person name="Vares D."/>
            <person name="Vear F."/>
            <person name="Vautrin S."/>
            <person name="Crespi M."/>
            <person name="Mangin B."/>
            <person name="Burke J.M."/>
            <person name="Salse J."/>
            <person name="Munos S."/>
            <person name="Vincourt P."/>
            <person name="Rieseberg L.H."/>
            <person name="Langlade N.B."/>
        </authorList>
    </citation>
    <scope>NUCLEOTIDE SEQUENCE</scope>
    <source>
        <tissue evidence="1">Leaves</tissue>
    </source>
</reference>
<dbReference type="SUPFAM" id="SSF54928">
    <property type="entry name" value="RNA-binding domain, RBD"/>
    <property type="match status" value="1"/>
</dbReference>
<dbReference type="Proteomes" id="UP000215914">
    <property type="component" value="Unassembled WGS sequence"/>
</dbReference>
<organism evidence="1 2">
    <name type="scientific">Helianthus annuus</name>
    <name type="common">Common sunflower</name>
    <dbReference type="NCBI Taxonomy" id="4232"/>
    <lineage>
        <taxon>Eukaryota</taxon>
        <taxon>Viridiplantae</taxon>
        <taxon>Streptophyta</taxon>
        <taxon>Embryophyta</taxon>
        <taxon>Tracheophyta</taxon>
        <taxon>Spermatophyta</taxon>
        <taxon>Magnoliopsida</taxon>
        <taxon>eudicotyledons</taxon>
        <taxon>Gunneridae</taxon>
        <taxon>Pentapetalae</taxon>
        <taxon>asterids</taxon>
        <taxon>campanulids</taxon>
        <taxon>Asterales</taxon>
        <taxon>Asteraceae</taxon>
        <taxon>Asteroideae</taxon>
        <taxon>Heliantheae alliance</taxon>
        <taxon>Heliantheae</taxon>
        <taxon>Helianthus</taxon>
    </lineage>
</organism>
<gene>
    <name evidence="1" type="ORF">HanXRQr2_Chr04g0168071</name>
</gene>
<dbReference type="InterPro" id="IPR035979">
    <property type="entry name" value="RBD_domain_sf"/>
</dbReference>